<name>A0AAV9TZB4_9PEZI</name>
<protein>
    <submittedName>
        <fullName evidence="3">Uncharacterized protein</fullName>
    </submittedName>
</protein>
<evidence type="ECO:0000256" key="1">
    <source>
        <dbReference type="SAM" id="MobiDB-lite"/>
    </source>
</evidence>
<organism evidence="3 4">
    <name type="scientific">Orbilia brochopaga</name>
    <dbReference type="NCBI Taxonomy" id="3140254"/>
    <lineage>
        <taxon>Eukaryota</taxon>
        <taxon>Fungi</taxon>
        <taxon>Dikarya</taxon>
        <taxon>Ascomycota</taxon>
        <taxon>Pezizomycotina</taxon>
        <taxon>Orbiliomycetes</taxon>
        <taxon>Orbiliales</taxon>
        <taxon>Orbiliaceae</taxon>
        <taxon>Orbilia</taxon>
    </lineage>
</organism>
<comment type="caution">
    <text evidence="3">The sequence shown here is derived from an EMBL/GenBank/DDBJ whole genome shotgun (WGS) entry which is preliminary data.</text>
</comment>
<dbReference type="Proteomes" id="UP001375240">
    <property type="component" value="Unassembled WGS sequence"/>
</dbReference>
<feature type="transmembrane region" description="Helical" evidence="2">
    <location>
        <begin position="33"/>
        <end position="50"/>
    </location>
</feature>
<gene>
    <name evidence="3" type="ORF">TWF696_003040</name>
</gene>
<proteinExistence type="predicted"/>
<sequence>MSAPEKLPVDVEGFPDHDFTPKHADRFRRRRRLAIAAVLALAIPTFLLTVDTGSPLEYLSLPSTRPRDTSMCDYYAQRTRYLNTAATQKSLVAAIVDAAFEGVLRPGDFLKGSHVDLTRYFDGSANTTNVDGVASRVSFLATGRDGRTHGNCRFHMMKEGMYRYFAGLLGCSRYGNTVDRYDGRSMREVHKYMDFEGTFDWAFFNHQFALGSLAAGFSARDAELFELYLIDTFGPRVDATGRGQPCFDGLSSDSVLPPPLDEASVAARAPEIAKQLFAGTRSHGAPTVIKRTVIGRQEASRPASTPPPLLPTPPPLTTPLLAPTPTATVPISTDASGEKSHNILPVALGAGIGAGIGVIIIGIVLAYFVIRKKRIQRRKSMPLMTLKSGLEMSKADAPARNPSRRVDRSEHGNVVGKPKDTDASGSSTAGKGHKKHDSVGVRSVRFDGAGNE</sequence>
<evidence type="ECO:0000256" key="2">
    <source>
        <dbReference type="SAM" id="Phobius"/>
    </source>
</evidence>
<keyword evidence="4" id="KW-1185">Reference proteome</keyword>
<dbReference type="EMBL" id="JAVHNQ010000015">
    <property type="protein sequence ID" value="KAK6332322.1"/>
    <property type="molecule type" value="Genomic_DNA"/>
</dbReference>
<dbReference type="AlphaFoldDB" id="A0AAV9TZB4"/>
<keyword evidence="2" id="KW-1133">Transmembrane helix</keyword>
<feature type="transmembrane region" description="Helical" evidence="2">
    <location>
        <begin position="346"/>
        <end position="370"/>
    </location>
</feature>
<keyword evidence="2" id="KW-0812">Transmembrane</keyword>
<feature type="region of interest" description="Disordered" evidence="1">
    <location>
        <begin position="392"/>
        <end position="452"/>
    </location>
</feature>
<feature type="compositionally biased region" description="Basic and acidic residues" evidence="1">
    <location>
        <begin position="404"/>
        <end position="422"/>
    </location>
</feature>
<keyword evidence="2" id="KW-0472">Membrane</keyword>
<evidence type="ECO:0000313" key="3">
    <source>
        <dbReference type="EMBL" id="KAK6332322.1"/>
    </source>
</evidence>
<reference evidence="3 4" key="1">
    <citation type="submission" date="2019-10" db="EMBL/GenBank/DDBJ databases">
        <authorList>
            <person name="Palmer J.M."/>
        </authorList>
    </citation>
    <scope>NUCLEOTIDE SEQUENCE [LARGE SCALE GENOMIC DNA]</scope>
    <source>
        <strain evidence="3 4">TWF696</strain>
    </source>
</reference>
<evidence type="ECO:0000313" key="4">
    <source>
        <dbReference type="Proteomes" id="UP001375240"/>
    </source>
</evidence>
<accession>A0AAV9TZB4</accession>